<evidence type="ECO:0000313" key="1">
    <source>
        <dbReference type="EMBL" id="KAI0047536.1"/>
    </source>
</evidence>
<reference evidence="1" key="1">
    <citation type="submission" date="2021-02" db="EMBL/GenBank/DDBJ databases">
        <authorList>
            <consortium name="DOE Joint Genome Institute"/>
            <person name="Ahrendt S."/>
            <person name="Looney B.P."/>
            <person name="Miyauchi S."/>
            <person name="Morin E."/>
            <person name="Drula E."/>
            <person name="Courty P.E."/>
            <person name="Chicoki N."/>
            <person name="Fauchery L."/>
            <person name="Kohler A."/>
            <person name="Kuo A."/>
            <person name="Labutti K."/>
            <person name="Pangilinan J."/>
            <person name="Lipzen A."/>
            <person name="Riley R."/>
            <person name="Andreopoulos W."/>
            <person name="He G."/>
            <person name="Johnson J."/>
            <person name="Barry K.W."/>
            <person name="Grigoriev I.V."/>
            <person name="Nagy L."/>
            <person name="Hibbett D."/>
            <person name="Henrissat B."/>
            <person name="Matheny P.B."/>
            <person name="Labbe J."/>
            <person name="Martin F."/>
        </authorList>
    </citation>
    <scope>NUCLEOTIDE SEQUENCE</scope>
    <source>
        <strain evidence="1">FP105234-sp</strain>
    </source>
</reference>
<sequence>MRLRNCFQRRPSIPRCISKRQRLLRTRSRFTFSAAGQPHIPHSTGDRQPLRYHKTAQSSRSARNRIQLTILHRRKAEEQTRPIIVWIPGLADVLRLTLIGSCIA</sequence>
<accession>A0ACB8RVA1</accession>
<organism evidence="1 2">
    <name type="scientific">Auriscalpium vulgare</name>
    <dbReference type="NCBI Taxonomy" id="40419"/>
    <lineage>
        <taxon>Eukaryota</taxon>
        <taxon>Fungi</taxon>
        <taxon>Dikarya</taxon>
        <taxon>Basidiomycota</taxon>
        <taxon>Agaricomycotina</taxon>
        <taxon>Agaricomycetes</taxon>
        <taxon>Russulales</taxon>
        <taxon>Auriscalpiaceae</taxon>
        <taxon>Auriscalpium</taxon>
    </lineage>
</organism>
<evidence type="ECO:0000313" key="2">
    <source>
        <dbReference type="Proteomes" id="UP000814033"/>
    </source>
</evidence>
<protein>
    <submittedName>
        <fullName evidence="1">Uncharacterized protein</fullName>
    </submittedName>
</protein>
<comment type="caution">
    <text evidence="1">The sequence shown here is derived from an EMBL/GenBank/DDBJ whole genome shotgun (WGS) entry which is preliminary data.</text>
</comment>
<dbReference type="Proteomes" id="UP000814033">
    <property type="component" value="Unassembled WGS sequence"/>
</dbReference>
<dbReference type="EMBL" id="MU275902">
    <property type="protein sequence ID" value="KAI0047536.1"/>
    <property type="molecule type" value="Genomic_DNA"/>
</dbReference>
<keyword evidence="2" id="KW-1185">Reference proteome</keyword>
<gene>
    <name evidence="1" type="ORF">FA95DRAFT_1212715</name>
</gene>
<proteinExistence type="predicted"/>
<name>A0ACB8RVA1_9AGAM</name>
<reference evidence="1" key="2">
    <citation type="journal article" date="2022" name="New Phytol.">
        <title>Evolutionary transition to the ectomycorrhizal habit in the genomes of a hyperdiverse lineage of mushroom-forming fungi.</title>
        <authorList>
            <person name="Looney B."/>
            <person name="Miyauchi S."/>
            <person name="Morin E."/>
            <person name="Drula E."/>
            <person name="Courty P.E."/>
            <person name="Kohler A."/>
            <person name="Kuo A."/>
            <person name="LaButti K."/>
            <person name="Pangilinan J."/>
            <person name="Lipzen A."/>
            <person name="Riley R."/>
            <person name="Andreopoulos W."/>
            <person name="He G."/>
            <person name="Johnson J."/>
            <person name="Nolan M."/>
            <person name="Tritt A."/>
            <person name="Barry K.W."/>
            <person name="Grigoriev I.V."/>
            <person name="Nagy L.G."/>
            <person name="Hibbett D."/>
            <person name="Henrissat B."/>
            <person name="Matheny P.B."/>
            <person name="Labbe J."/>
            <person name="Martin F.M."/>
        </authorList>
    </citation>
    <scope>NUCLEOTIDE SEQUENCE</scope>
    <source>
        <strain evidence="1">FP105234-sp</strain>
    </source>
</reference>